<dbReference type="Proteomes" id="UP000269945">
    <property type="component" value="Unassembled WGS sequence"/>
</dbReference>
<feature type="non-terminal residue" evidence="2">
    <location>
        <position position="1"/>
    </location>
</feature>
<proteinExistence type="predicted"/>
<sequence>WLCGAAWGVAGEPGVTCPLCPQAAGTLPAAAAAPWPAGPCSAAWPSCGRRGSGGGSSSPSIACTTTASAGATTASAAPTSMTPTKWPCVPGALRP</sequence>
<feature type="non-terminal residue" evidence="2">
    <location>
        <position position="95"/>
    </location>
</feature>
<evidence type="ECO:0000313" key="2">
    <source>
        <dbReference type="EMBL" id="VCW66687.1"/>
    </source>
</evidence>
<evidence type="ECO:0000256" key="1">
    <source>
        <dbReference type="SAM" id="MobiDB-lite"/>
    </source>
</evidence>
<keyword evidence="3" id="KW-1185">Reference proteome</keyword>
<dbReference type="EMBL" id="CYRY02002022">
    <property type="protein sequence ID" value="VCW66687.1"/>
    <property type="molecule type" value="Genomic_DNA"/>
</dbReference>
<organism evidence="2 3">
    <name type="scientific">Gulo gulo</name>
    <name type="common">Wolverine</name>
    <name type="synonym">Gluton</name>
    <dbReference type="NCBI Taxonomy" id="48420"/>
    <lineage>
        <taxon>Eukaryota</taxon>
        <taxon>Metazoa</taxon>
        <taxon>Chordata</taxon>
        <taxon>Craniata</taxon>
        <taxon>Vertebrata</taxon>
        <taxon>Euteleostomi</taxon>
        <taxon>Mammalia</taxon>
        <taxon>Eutheria</taxon>
        <taxon>Laurasiatheria</taxon>
        <taxon>Carnivora</taxon>
        <taxon>Caniformia</taxon>
        <taxon>Musteloidea</taxon>
        <taxon>Mustelidae</taxon>
        <taxon>Guloninae</taxon>
        <taxon>Gulo</taxon>
    </lineage>
</organism>
<accession>A0A9X9LFC9</accession>
<evidence type="ECO:0000313" key="3">
    <source>
        <dbReference type="Proteomes" id="UP000269945"/>
    </source>
</evidence>
<dbReference type="AlphaFoldDB" id="A0A9X9LFC9"/>
<feature type="compositionally biased region" description="Low complexity" evidence="1">
    <location>
        <begin position="72"/>
        <end position="84"/>
    </location>
</feature>
<feature type="region of interest" description="Disordered" evidence="1">
    <location>
        <begin position="72"/>
        <end position="95"/>
    </location>
</feature>
<gene>
    <name evidence="2" type="ORF">BN2614_LOCUS1</name>
</gene>
<reference evidence="2 3" key="1">
    <citation type="submission" date="2018-10" db="EMBL/GenBank/DDBJ databases">
        <authorList>
            <person name="Ekblom R."/>
            <person name="Jareborg N."/>
        </authorList>
    </citation>
    <scope>NUCLEOTIDE SEQUENCE [LARGE SCALE GENOMIC DNA]</scope>
    <source>
        <tissue evidence="2">Muscle</tissue>
    </source>
</reference>
<name>A0A9X9LFC9_GULGU</name>
<comment type="caution">
    <text evidence="2">The sequence shown here is derived from an EMBL/GenBank/DDBJ whole genome shotgun (WGS) entry which is preliminary data.</text>
</comment>
<protein>
    <submittedName>
        <fullName evidence="2">Uncharacterized protein</fullName>
    </submittedName>
</protein>